<evidence type="ECO:0000256" key="2">
    <source>
        <dbReference type="ARBA" id="ARBA00022692"/>
    </source>
</evidence>
<evidence type="ECO:0000313" key="7">
    <source>
        <dbReference type="EMBL" id="KDQ23244.1"/>
    </source>
</evidence>
<feature type="domain" description="Major facilitator superfamily (MFS) profile" evidence="6">
    <location>
        <begin position="49"/>
        <end position="476"/>
    </location>
</feature>
<feature type="transmembrane region" description="Helical" evidence="5">
    <location>
        <begin position="87"/>
        <end position="107"/>
    </location>
</feature>
<evidence type="ECO:0000313" key="8">
    <source>
        <dbReference type="Proteomes" id="UP000027073"/>
    </source>
</evidence>
<keyword evidence="3 5" id="KW-1133">Transmembrane helix</keyword>
<dbReference type="InterPro" id="IPR036259">
    <property type="entry name" value="MFS_trans_sf"/>
</dbReference>
<protein>
    <recommendedName>
        <fullName evidence="6">Major facilitator superfamily (MFS) profile domain-containing protein</fullName>
    </recommendedName>
</protein>
<accession>A0A067N5X5</accession>
<feature type="transmembrane region" description="Helical" evidence="5">
    <location>
        <begin position="114"/>
        <end position="132"/>
    </location>
</feature>
<feature type="transmembrane region" description="Helical" evidence="5">
    <location>
        <begin position="318"/>
        <end position="335"/>
    </location>
</feature>
<feature type="transmembrane region" description="Helical" evidence="5">
    <location>
        <begin position="273"/>
        <end position="298"/>
    </location>
</feature>
<dbReference type="SUPFAM" id="SSF103473">
    <property type="entry name" value="MFS general substrate transporter"/>
    <property type="match status" value="1"/>
</dbReference>
<dbReference type="HOGENOM" id="CLU_008455_0_4_1"/>
<dbReference type="Proteomes" id="UP000027073">
    <property type="component" value="Unassembled WGS sequence"/>
</dbReference>
<feature type="transmembrane region" description="Helical" evidence="5">
    <location>
        <begin position="356"/>
        <end position="375"/>
    </location>
</feature>
<dbReference type="PANTHER" id="PTHR23502">
    <property type="entry name" value="MAJOR FACILITATOR SUPERFAMILY"/>
    <property type="match status" value="1"/>
</dbReference>
<evidence type="ECO:0000256" key="5">
    <source>
        <dbReference type="SAM" id="Phobius"/>
    </source>
</evidence>
<feature type="transmembrane region" description="Helical" evidence="5">
    <location>
        <begin position="381"/>
        <end position="408"/>
    </location>
</feature>
<dbReference type="AlphaFoldDB" id="A0A067N5X5"/>
<dbReference type="InterPro" id="IPR020846">
    <property type="entry name" value="MFS_dom"/>
</dbReference>
<dbReference type="PROSITE" id="PS50850">
    <property type="entry name" value="MFS"/>
    <property type="match status" value="1"/>
</dbReference>
<reference evidence="8" key="1">
    <citation type="journal article" date="2014" name="Proc. Natl. Acad. Sci. U.S.A.">
        <title>Extensive sampling of basidiomycete genomes demonstrates inadequacy of the white-rot/brown-rot paradigm for wood decay fungi.</title>
        <authorList>
            <person name="Riley R."/>
            <person name="Salamov A.A."/>
            <person name="Brown D.W."/>
            <person name="Nagy L.G."/>
            <person name="Floudas D."/>
            <person name="Held B.W."/>
            <person name="Levasseur A."/>
            <person name="Lombard V."/>
            <person name="Morin E."/>
            <person name="Otillar R."/>
            <person name="Lindquist E.A."/>
            <person name="Sun H."/>
            <person name="LaButti K.M."/>
            <person name="Schmutz J."/>
            <person name="Jabbour D."/>
            <person name="Luo H."/>
            <person name="Baker S.E."/>
            <person name="Pisabarro A.G."/>
            <person name="Walton J.D."/>
            <person name="Blanchette R.A."/>
            <person name="Henrissat B."/>
            <person name="Martin F."/>
            <person name="Cullen D."/>
            <person name="Hibbett D.S."/>
            <person name="Grigoriev I.V."/>
        </authorList>
    </citation>
    <scope>NUCLEOTIDE SEQUENCE [LARGE SCALE GENOMIC DNA]</scope>
    <source>
        <strain evidence="8">PC15</strain>
    </source>
</reference>
<evidence type="ECO:0000256" key="4">
    <source>
        <dbReference type="ARBA" id="ARBA00023136"/>
    </source>
</evidence>
<feature type="transmembrane region" description="Helical" evidence="5">
    <location>
        <begin position="138"/>
        <end position="162"/>
    </location>
</feature>
<feature type="transmembrane region" description="Helical" evidence="5">
    <location>
        <begin position="449"/>
        <end position="471"/>
    </location>
</feature>
<dbReference type="FunFam" id="1.20.1250.20:FF:000082">
    <property type="entry name" value="MFS multidrug transporter, putative"/>
    <property type="match status" value="1"/>
</dbReference>
<dbReference type="VEuPathDB" id="FungiDB:PLEOSDRAFT_1094776"/>
<comment type="subcellular location">
    <subcellularLocation>
        <location evidence="1">Membrane</location>
        <topology evidence="1">Multi-pass membrane protein</topology>
    </subcellularLocation>
</comment>
<dbReference type="InParanoid" id="A0A067N5X5"/>
<dbReference type="GO" id="GO:0022857">
    <property type="term" value="F:transmembrane transporter activity"/>
    <property type="evidence" value="ECO:0007669"/>
    <property type="project" value="InterPro"/>
</dbReference>
<dbReference type="Gene3D" id="1.20.1250.20">
    <property type="entry name" value="MFS general substrate transporter like domains"/>
    <property type="match status" value="1"/>
</dbReference>
<dbReference type="InterPro" id="IPR011701">
    <property type="entry name" value="MFS"/>
</dbReference>
<evidence type="ECO:0000259" key="6">
    <source>
        <dbReference type="PROSITE" id="PS50850"/>
    </source>
</evidence>
<dbReference type="OrthoDB" id="5376138at2759"/>
<feature type="transmembrane region" description="Helical" evidence="5">
    <location>
        <begin position="174"/>
        <end position="195"/>
    </location>
</feature>
<evidence type="ECO:0000256" key="3">
    <source>
        <dbReference type="ARBA" id="ARBA00022989"/>
    </source>
</evidence>
<gene>
    <name evidence="7" type="ORF">PLEOSDRAFT_1094776</name>
</gene>
<dbReference type="PANTHER" id="PTHR23502:SF134">
    <property type="entry name" value="MAJOR FACILITATOR SUPERFAMILY (MFS) PROFILE DOMAIN-CONTAINING PROTEIN-RELATED"/>
    <property type="match status" value="1"/>
</dbReference>
<dbReference type="Pfam" id="PF07690">
    <property type="entry name" value="MFS_1"/>
    <property type="match status" value="1"/>
</dbReference>
<dbReference type="STRING" id="1137138.A0A067N5X5"/>
<organism evidence="7 8">
    <name type="scientific">Pleurotus ostreatus (strain PC15)</name>
    <name type="common">Oyster mushroom</name>
    <dbReference type="NCBI Taxonomy" id="1137138"/>
    <lineage>
        <taxon>Eukaryota</taxon>
        <taxon>Fungi</taxon>
        <taxon>Dikarya</taxon>
        <taxon>Basidiomycota</taxon>
        <taxon>Agaricomycotina</taxon>
        <taxon>Agaricomycetes</taxon>
        <taxon>Agaricomycetidae</taxon>
        <taxon>Agaricales</taxon>
        <taxon>Pleurotineae</taxon>
        <taxon>Pleurotaceae</taxon>
        <taxon>Pleurotus</taxon>
    </lineage>
</organism>
<keyword evidence="2 5" id="KW-0812">Transmembrane</keyword>
<feature type="transmembrane region" description="Helical" evidence="5">
    <location>
        <begin position="415"/>
        <end position="437"/>
    </location>
</feature>
<keyword evidence="4 5" id="KW-0472">Membrane</keyword>
<dbReference type="EMBL" id="KL198013">
    <property type="protein sequence ID" value="KDQ23244.1"/>
    <property type="molecule type" value="Genomic_DNA"/>
</dbReference>
<sequence>MSSESPTPTLLDTQKLEQGQQSLEPIVVEFETGDTRNPVNWSRGRKWFMTLVACIFTVTTAAAAGAYNMGFTSMTRDLNCTNFQATIGLSVYPLGYGVISMLTVSFSEEFGRHIIYLFSSLGFTVMFTLIALGPNIQIVILARFLQAAFAATGATMVGGTIADMWESHERGIPMATFSYAAFAGIALGPIVGGWIEMNPRLQWRWIQWVQLIINAVYIILYSVTMRETRSSIILLRIARNLRNKTGDARYIAPVEIHGRKLWNLVYVACTRPLYLLLTEPIVASFSLWIGFAWGVTYGVLESIPEGFRTFHHFNDGEIGTVFVSMLVGSTLGFLSNLYQDKIYVKYVAFRGPEARLYSACVAAIILPVGMLIYAWTSFPFVHWIAPCIGFGIFMGATYIIFLVVCNYLADCYGPYASSALAGSSLLRNGFATVFPLFMPQMFEHLSYKWAGTLIAGVAALLIPIPFVLFFFGPQIRSRSKFSISVT</sequence>
<feature type="transmembrane region" description="Helical" evidence="5">
    <location>
        <begin position="47"/>
        <end position="67"/>
    </location>
</feature>
<name>A0A067N5X5_PLEO1</name>
<evidence type="ECO:0000256" key="1">
    <source>
        <dbReference type="ARBA" id="ARBA00004141"/>
    </source>
</evidence>
<dbReference type="GO" id="GO:0005886">
    <property type="term" value="C:plasma membrane"/>
    <property type="evidence" value="ECO:0007669"/>
    <property type="project" value="TreeGrafter"/>
</dbReference>
<proteinExistence type="predicted"/>